<dbReference type="GO" id="GO:0000462">
    <property type="term" value="P:maturation of SSU-rRNA from tricistronic rRNA transcript (SSU-rRNA, 5.8S rRNA, LSU-rRNA)"/>
    <property type="evidence" value="ECO:0007669"/>
    <property type="project" value="TreeGrafter"/>
</dbReference>
<dbReference type="AlphaFoldDB" id="A0A267F9D8"/>
<dbReference type="InterPro" id="IPR007034">
    <property type="entry name" value="BMS1_TSR1_C"/>
</dbReference>
<evidence type="ECO:0000259" key="4">
    <source>
        <dbReference type="SMART" id="SM01362"/>
    </source>
</evidence>
<feature type="region of interest" description="Disordered" evidence="3">
    <location>
        <begin position="389"/>
        <end position="433"/>
    </location>
</feature>
<dbReference type="GO" id="GO:0030688">
    <property type="term" value="C:preribosome, small subunit precursor"/>
    <property type="evidence" value="ECO:0007669"/>
    <property type="project" value="TreeGrafter"/>
</dbReference>
<dbReference type="STRING" id="282301.A0A267F9D8"/>
<dbReference type="EMBL" id="NIVC01001287">
    <property type="protein sequence ID" value="PAA69814.1"/>
    <property type="molecule type" value="Genomic_DNA"/>
</dbReference>
<evidence type="ECO:0000256" key="2">
    <source>
        <dbReference type="ARBA" id="ARBA00040070"/>
    </source>
</evidence>
<dbReference type="OrthoDB" id="119302at2759"/>
<evidence type="ECO:0000313" key="5">
    <source>
        <dbReference type="EMBL" id="PAA69814.1"/>
    </source>
</evidence>
<dbReference type="GO" id="GO:0000479">
    <property type="term" value="P:endonucleolytic cleavage of tricistronic rRNA transcript (SSU-rRNA, 5.8S rRNA, LSU-rRNA)"/>
    <property type="evidence" value="ECO:0007669"/>
    <property type="project" value="TreeGrafter"/>
</dbReference>
<gene>
    <name evidence="5" type="ORF">BOX15_Mlig032199g2</name>
</gene>
<dbReference type="GO" id="GO:0005525">
    <property type="term" value="F:GTP binding"/>
    <property type="evidence" value="ECO:0007669"/>
    <property type="project" value="TreeGrafter"/>
</dbReference>
<feature type="region of interest" description="Disordered" evidence="3">
    <location>
        <begin position="1"/>
        <end position="68"/>
    </location>
</feature>
<feature type="compositionally biased region" description="Basic residues" evidence="3">
    <location>
        <begin position="8"/>
        <end position="35"/>
    </location>
</feature>
<organism evidence="5 6">
    <name type="scientific">Macrostomum lignano</name>
    <dbReference type="NCBI Taxonomy" id="282301"/>
    <lineage>
        <taxon>Eukaryota</taxon>
        <taxon>Metazoa</taxon>
        <taxon>Spiralia</taxon>
        <taxon>Lophotrochozoa</taxon>
        <taxon>Platyhelminthes</taxon>
        <taxon>Rhabditophora</taxon>
        <taxon>Macrostomorpha</taxon>
        <taxon>Macrostomida</taxon>
        <taxon>Macrostomidae</taxon>
        <taxon>Macrostomum</taxon>
    </lineage>
</organism>
<feature type="compositionally biased region" description="Polar residues" evidence="3">
    <location>
        <begin position="389"/>
        <end position="410"/>
    </location>
</feature>
<dbReference type="SMART" id="SM01362">
    <property type="entry name" value="DUF663"/>
    <property type="match status" value="1"/>
</dbReference>
<reference evidence="5 6" key="1">
    <citation type="submission" date="2017-06" db="EMBL/GenBank/DDBJ databases">
        <title>A platform for efficient transgenesis in Macrostomum lignano, a flatworm model organism for stem cell research.</title>
        <authorList>
            <person name="Berezikov E."/>
        </authorList>
    </citation>
    <scope>NUCLEOTIDE SEQUENCE [LARGE SCALE GENOMIC DNA]</scope>
    <source>
        <strain evidence="5">DV1</strain>
        <tissue evidence="5">Whole organism</tissue>
    </source>
</reference>
<comment type="caution">
    <text evidence="5">The sequence shown here is derived from an EMBL/GenBank/DDBJ whole genome shotgun (WGS) entry which is preliminary data.</text>
</comment>
<proteinExistence type="predicted"/>
<dbReference type="Proteomes" id="UP000215902">
    <property type="component" value="Unassembled WGS sequence"/>
</dbReference>
<accession>A0A267F9D8</accession>
<evidence type="ECO:0000256" key="1">
    <source>
        <dbReference type="ARBA" id="ARBA00037087"/>
    </source>
</evidence>
<protein>
    <recommendedName>
        <fullName evidence="2">Pre-rRNA-processing protein TSR1 homolog</fullName>
    </recommendedName>
</protein>
<dbReference type="InterPro" id="IPR039761">
    <property type="entry name" value="Bms1/Tsr1"/>
</dbReference>
<evidence type="ECO:0000256" key="3">
    <source>
        <dbReference type="SAM" id="MobiDB-lite"/>
    </source>
</evidence>
<dbReference type="Pfam" id="PF04950">
    <property type="entry name" value="RIBIOP_C"/>
    <property type="match status" value="1"/>
</dbReference>
<comment type="function">
    <text evidence="1">Required during maturation of the 40S ribosomal subunit in the nucleolus.</text>
</comment>
<sequence>MRPNSKAASRHKPGAFKTVNKAHKSGRHKSNRGLKRLVAGGGRVSKTTSTSNSNNSAAKAARLRNLPKSEQRNRLKLIREASIAKAVGKTVEQLRELKKSSTKNSSVGKARKLSNAALGVGLVPPILVTFVCADSDLPCRLLQAMAQQGASGLPGVPGFQFRFVRPTESPASLLECLDLAKVSDSLVLTFQAGSEFTEQFQRVLSSLFAQGLPTQLYAAVLTAADTQRDRKAWEKAARADLEQHGFGLPADCGFLTVRDSQDLGALLRRISSRRLVTHPAKAASTAANKTGCPAFAKARCYGLAEQVTQLPQQQQLRMVTHIRGPGPVGLSTGDLLHLVGWGDYRLTGWTELTNEDDKDVDMMEASEDPVELPVTQEVTMEDAAIFHSATKSSASNPNKQVKFDQTQSGNEQEEAAVPPSQLEFPDEVDTPKDVPARERFSKYRLLNESASWDPWTDLPDAYANLVRFSNFVHARNRMVKQTKATASELTVGRRADLQLEPVTAESPQSMPSSAAPALVWYRMLEHENRLSLLNCSVRLNPSREQPLAADRNRPLLWQVGWRRFYSGPVLSESDNNSNSSIVGAGKASSVKLCLRHLLPGEHATASFYAPLTFTPAPVIAMSPDCQQQDRLLFSGSLESCDPARVVLKRVILSGQPFKIHKRSAVIRYLFFNPEDALYYRDAANLRTKHGRRGKIQEPVGTHGLCKCRFDGPVTNMDTVLVDLYKRQFPKLNYRPATC</sequence>
<evidence type="ECO:0000313" key="6">
    <source>
        <dbReference type="Proteomes" id="UP000215902"/>
    </source>
</evidence>
<feature type="domain" description="Ribosome biogenesis protein BMS1/TSR1 C-terminal" evidence="4">
    <location>
        <begin position="427"/>
        <end position="727"/>
    </location>
</feature>
<dbReference type="GO" id="GO:0034511">
    <property type="term" value="F:U3 snoRNA binding"/>
    <property type="evidence" value="ECO:0007669"/>
    <property type="project" value="TreeGrafter"/>
</dbReference>
<keyword evidence="6" id="KW-1185">Reference proteome</keyword>
<dbReference type="PANTHER" id="PTHR12858">
    <property type="entry name" value="RIBOSOME BIOGENESIS PROTEIN"/>
    <property type="match status" value="1"/>
</dbReference>
<feature type="compositionally biased region" description="Low complexity" evidence="3">
    <location>
        <begin position="45"/>
        <end position="60"/>
    </location>
</feature>
<dbReference type="GO" id="GO:0003924">
    <property type="term" value="F:GTPase activity"/>
    <property type="evidence" value="ECO:0007669"/>
    <property type="project" value="TreeGrafter"/>
</dbReference>
<dbReference type="PANTHER" id="PTHR12858:SF1">
    <property type="entry name" value="PRE-RRNA-PROCESSING PROTEIN TSR1 HOMOLOG"/>
    <property type="match status" value="1"/>
</dbReference>
<name>A0A267F9D8_9PLAT</name>